<evidence type="ECO:0000256" key="1">
    <source>
        <dbReference type="SAM" id="MobiDB-lite"/>
    </source>
</evidence>
<dbReference type="Proteomes" id="UP000763088">
    <property type="component" value="Unassembled WGS sequence"/>
</dbReference>
<gene>
    <name evidence="2" type="ORF">E7102_12770</name>
</gene>
<proteinExistence type="predicted"/>
<feature type="compositionally biased region" description="Polar residues" evidence="1">
    <location>
        <begin position="96"/>
        <end position="108"/>
    </location>
</feature>
<dbReference type="AlphaFoldDB" id="A0A928BU97"/>
<feature type="compositionally biased region" description="Basic residues" evidence="1">
    <location>
        <begin position="16"/>
        <end position="28"/>
    </location>
</feature>
<name>A0A928BU97_XYLRU</name>
<comment type="caution">
    <text evidence="2">The sequence shown here is derived from an EMBL/GenBank/DDBJ whole genome shotgun (WGS) entry which is preliminary data.</text>
</comment>
<evidence type="ECO:0000313" key="2">
    <source>
        <dbReference type="EMBL" id="MBE6267314.1"/>
    </source>
</evidence>
<protein>
    <submittedName>
        <fullName evidence="2">Uncharacterized protein</fullName>
    </submittedName>
</protein>
<feature type="region of interest" description="Disordered" evidence="1">
    <location>
        <begin position="89"/>
        <end position="114"/>
    </location>
</feature>
<sequence length="133" mass="15345">MRIKKVKDKQTDVPQKKKRGEKAKGKMTKAREAIRAEIRLILDAAREQNLIQKTTSTVRKVRTFTTEDIMSFISDVKVKTKEEVKKVIPKRESSPDGKSSISITTNSKVEAPPKQKTMSYYDRWYDLVSRKGK</sequence>
<accession>A0A928BU97</accession>
<organism evidence="2 3">
    <name type="scientific">Xylanibacter ruminicola</name>
    <name type="common">Prevotella ruminicola</name>
    <dbReference type="NCBI Taxonomy" id="839"/>
    <lineage>
        <taxon>Bacteria</taxon>
        <taxon>Pseudomonadati</taxon>
        <taxon>Bacteroidota</taxon>
        <taxon>Bacteroidia</taxon>
        <taxon>Bacteroidales</taxon>
        <taxon>Prevotellaceae</taxon>
        <taxon>Xylanibacter</taxon>
    </lineage>
</organism>
<dbReference type="EMBL" id="SUYD01000020">
    <property type="protein sequence ID" value="MBE6267314.1"/>
    <property type="molecule type" value="Genomic_DNA"/>
</dbReference>
<feature type="region of interest" description="Disordered" evidence="1">
    <location>
        <begin position="1"/>
        <end position="30"/>
    </location>
</feature>
<reference evidence="2" key="1">
    <citation type="submission" date="2019-04" db="EMBL/GenBank/DDBJ databases">
        <title>Evolution of Biomass-Degrading Anaerobic Consortia Revealed by Metagenomics.</title>
        <authorList>
            <person name="Peng X."/>
        </authorList>
    </citation>
    <scope>NUCLEOTIDE SEQUENCE</scope>
    <source>
        <strain evidence="2">SIG141</strain>
    </source>
</reference>
<evidence type="ECO:0000313" key="3">
    <source>
        <dbReference type="Proteomes" id="UP000763088"/>
    </source>
</evidence>